<sequence length="408" mass="45101">MTIGISDVPALRLTVLNKLIEKYMAPPNLILRKMFGSTNYESDLIEWESQIGSRGLTPFAAENAEAPATSIPGVASHEAQAAFWKERTFFGSSFLNNIRRPGTDRVYQQAARTLANQSRNLSNRAYRREEWMLAQMLCNDGFTYQDKNGAYLTLDYGIPDANKVTLAADDKWSDGTSRNIGENIFDAKLAISNANAGVLNHAIFVTEVLKYLIFDATIQTLLQKSAYGTGDLFSNPLQVVGALIGIPNMHLYDEAYQIRSWLTTALAAGAGPHTIYVDSTIDFEVGGTLTCLDTSAGTTETLTISAVTANSGTLTATGTLASAYKAVEDYVYMTRKFIPTNKFIMWADSVDGEPIAELMRAPHELDRRWGQQIDRWTVKDPDGMFLRVEDKGLPVLYHEDAIYQLTVA</sequence>
<organism evidence="1">
    <name type="scientific">viral metagenome</name>
    <dbReference type="NCBI Taxonomy" id="1070528"/>
    <lineage>
        <taxon>unclassified sequences</taxon>
        <taxon>metagenomes</taxon>
        <taxon>organismal metagenomes</taxon>
    </lineage>
</organism>
<evidence type="ECO:0000313" key="3">
    <source>
        <dbReference type="EMBL" id="QJH94514.1"/>
    </source>
</evidence>
<proteinExistence type="predicted"/>
<reference evidence="1" key="1">
    <citation type="submission" date="2020-03" db="EMBL/GenBank/DDBJ databases">
        <title>The deep terrestrial virosphere.</title>
        <authorList>
            <person name="Holmfeldt K."/>
            <person name="Nilsson E."/>
            <person name="Simone D."/>
            <person name="Lopez-Fernandez M."/>
            <person name="Wu X."/>
            <person name="de Brujin I."/>
            <person name="Lundin D."/>
            <person name="Andersson A."/>
            <person name="Bertilsson S."/>
            <person name="Dopson M."/>
        </authorList>
    </citation>
    <scope>NUCLEOTIDE SEQUENCE</scope>
    <source>
        <strain evidence="4">MM415A00110</strain>
        <strain evidence="2">MM415B00359</strain>
        <strain evidence="1">TM448A00090</strain>
        <strain evidence="3">TM448B00221</strain>
    </source>
</reference>
<dbReference type="AlphaFoldDB" id="A0A6H1Z9H2"/>
<name>A0A6H1Z9H2_9ZZZZ</name>
<dbReference type="EMBL" id="MT144601">
    <property type="protein sequence ID" value="QJH94514.1"/>
    <property type="molecule type" value="Genomic_DNA"/>
</dbReference>
<evidence type="ECO:0000313" key="2">
    <source>
        <dbReference type="EMBL" id="QJA66223.1"/>
    </source>
</evidence>
<protein>
    <submittedName>
        <fullName evidence="1">Putative capsid protein</fullName>
    </submittedName>
</protein>
<dbReference type="Pfam" id="PF03864">
    <property type="entry name" value="Phage_cap_E"/>
    <property type="match status" value="1"/>
</dbReference>
<accession>A0A6H1Z9H2</accession>
<evidence type="ECO:0000313" key="1">
    <source>
        <dbReference type="EMBL" id="QJA44204.1"/>
    </source>
</evidence>
<dbReference type="Gene3D" id="3.15.30.10">
    <property type="entry name" value="putative capsid protein of prophage domain like"/>
    <property type="match status" value="1"/>
</dbReference>
<gene>
    <name evidence="4" type="ORF">MM415A00110_0041</name>
    <name evidence="2" type="ORF">MM415B00359_0034</name>
    <name evidence="1" type="ORF">TM448A00090_0036</name>
    <name evidence="3" type="ORF">TM448B00221_0068</name>
</gene>
<dbReference type="EMBL" id="MT141551">
    <property type="protein sequence ID" value="QJA66223.1"/>
    <property type="molecule type" value="Genomic_DNA"/>
</dbReference>
<dbReference type="EMBL" id="MT145189">
    <property type="protein sequence ID" value="QJI04720.1"/>
    <property type="molecule type" value="Genomic_DNA"/>
</dbReference>
<evidence type="ECO:0000313" key="4">
    <source>
        <dbReference type="EMBL" id="QJI04720.1"/>
    </source>
</evidence>
<dbReference type="EMBL" id="MT143974">
    <property type="protein sequence ID" value="QJA44204.1"/>
    <property type="molecule type" value="Genomic_DNA"/>
</dbReference>
<dbReference type="InterPro" id="IPR005564">
    <property type="entry name" value="Major_capsid_GpE"/>
</dbReference>